<dbReference type="Proteomes" id="UP000035704">
    <property type="component" value="Chromosome"/>
</dbReference>
<evidence type="ECO:0000313" key="9">
    <source>
        <dbReference type="Proteomes" id="UP000035704"/>
    </source>
</evidence>
<evidence type="ECO:0000256" key="4">
    <source>
        <dbReference type="ARBA" id="ARBA00022475"/>
    </source>
</evidence>
<dbReference type="Gene3D" id="1.10.3470.10">
    <property type="entry name" value="ABC transporter involved in vitamin B12 uptake, BtuC"/>
    <property type="match status" value="1"/>
</dbReference>
<dbReference type="KEGG" id="cace:CACET_c31150"/>
<dbReference type="GO" id="GO:0033214">
    <property type="term" value="P:siderophore-iron import into cell"/>
    <property type="evidence" value="ECO:0007669"/>
    <property type="project" value="TreeGrafter"/>
</dbReference>
<evidence type="ECO:0000256" key="1">
    <source>
        <dbReference type="ARBA" id="ARBA00004651"/>
    </source>
</evidence>
<keyword evidence="4" id="KW-1003">Cell membrane</keyword>
<organism evidence="8 9">
    <name type="scientific">Clostridium aceticum</name>
    <dbReference type="NCBI Taxonomy" id="84022"/>
    <lineage>
        <taxon>Bacteria</taxon>
        <taxon>Bacillati</taxon>
        <taxon>Bacillota</taxon>
        <taxon>Clostridia</taxon>
        <taxon>Eubacteriales</taxon>
        <taxon>Clostridiaceae</taxon>
        <taxon>Clostridium</taxon>
    </lineage>
</organism>
<dbReference type="RefSeq" id="WP_044824420.1">
    <property type="nucleotide sequence ID" value="NZ_CP009687.1"/>
</dbReference>
<dbReference type="SUPFAM" id="SSF81345">
    <property type="entry name" value="ABC transporter involved in vitamin B12 uptake, BtuC"/>
    <property type="match status" value="1"/>
</dbReference>
<dbReference type="PATRIC" id="fig|84022.5.peg.3742"/>
<keyword evidence="3" id="KW-0813">Transport</keyword>
<comment type="subcellular location">
    <subcellularLocation>
        <location evidence="1">Cell membrane</location>
        <topology evidence="1">Multi-pass membrane protein</topology>
    </subcellularLocation>
</comment>
<evidence type="ECO:0000256" key="5">
    <source>
        <dbReference type="ARBA" id="ARBA00022692"/>
    </source>
</evidence>
<protein>
    <submittedName>
        <fullName evidence="8">ABC-type Fe3+-siderophore transport system, permease component</fullName>
    </submittedName>
</protein>
<comment type="similarity">
    <text evidence="2">Belongs to the binding-protein-dependent transport system permease family. FecCD subfamily.</text>
</comment>
<sequence>MIYTKQPDSDTEVLHFYQRMNAKRNKITFITLIGVIGALLIDLMVGSSDLTISDVFRALINGPKGESITVFIIWNVRLPMTFICLWVGASLGLAGNQLQTILVNPLASPYTLGISSAAGFGAAVAFITGFPLGGALSWINAPLLAFIMTILSTMVIFILGKTKGMQSQTMILLGIIIHFLFQSLLSLIQFRSIPEVGGQILYWMFGSLLKSTWTGVKVSGVIFIACAIILSRYAWRLTALSIGEERAKSLGINTQQVKLHVFILSALLTAGAVSFVGTIGFIGLVAPHFARMLVGEDQRYLAPMSAMFGVLLMVCASITAKLLIPGIIVPIGIVTSLIGIPFLAYMILRRKKNAYNGIV</sequence>
<accession>A0A0D8IAI1</accession>
<evidence type="ECO:0000256" key="3">
    <source>
        <dbReference type="ARBA" id="ARBA00022448"/>
    </source>
</evidence>
<dbReference type="PANTHER" id="PTHR30472">
    <property type="entry name" value="FERRIC ENTEROBACTIN TRANSPORT SYSTEM PERMEASE PROTEIN"/>
    <property type="match status" value="1"/>
</dbReference>
<dbReference type="GO" id="GO:0022857">
    <property type="term" value="F:transmembrane transporter activity"/>
    <property type="evidence" value="ECO:0007669"/>
    <property type="project" value="InterPro"/>
</dbReference>
<dbReference type="Pfam" id="PF01032">
    <property type="entry name" value="FecCD"/>
    <property type="match status" value="1"/>
</dbReference>
<dbReference type="STRING" id="84022.CACET_c31150"/>
<dbReference type="InterPro" id="IPR000522">
    <property type="entry name" value="ABC_transptr_permease_BtuC"/>
</dbReference>
<dbReference type="InterPro" id="IPR037294">
    <property type="entry name" value="ABC_BtuC-like"/>
</dbReference>
<keyword evidence="5" id="KW-0812">Transmembrane</keyword>
<evidence type="ECO:0000256" key="6">
    <source>
        <dbReference type="ARBA" id="ARBA00022989"/>
    </source>
</evidence>
<dbReference type="FunFam" id="1.10.3470.10:FF:000001">
    <property type="entry name" value="Vitamin B12 ABC transporter permease BtuC"/>
    <property type="match status" value="1"/>
</dbReference>
<dbReference type="AlphaFoldDB" id="A0A0D8IAI1"/>
<keyword evidence="6" id="KW-1133">Transmembrane helix</keyword>
<keyword evidence="9" id="KW-1185">Reference proteome</keyword>
<name>A0A0D8IAI1_9CLOT</name>
<reference evidence="8 9" key="1">
    <citation type="submission" date="2014-10" db="EMBL/GenBank/DDBJ databases">
        <title>Genome sequence of Clostridium aceticum DSM 1496.</title>
        <authorList>
            <person name="Poehlein A."/>
            <person name="Schiel-Bengelsdorf B."/>
            <person name="Gottschalk G."/>
            <person name="Duerre P."/>
            <person name="Daniel R."/>
        </authorList>
    </citation>
    <scope>NUCLEOTIDE SEQUENCE [LARGE SCALE GENOMIC DNA]</scope>
    <source>
        <strain evidence="8 9">DSM 1496</strain>
    </source>
</reference>
<dbReference type="PANTHER" id="PTHR30472:SF25">
    <property type="entry name" value="ABC TRANSPORTER PERMEASE PROTEIN MJ0876-RELATED"/>
    <property type="match status" value="1"/>
</dbReference>
<dbReference type="EMBL" id="CP009687">
    <property type="protein sequence ID" value="AKL96559.1"/>
    <property type="molecule type" value="Genomic_DNA"/>
</dbReference>
<proteinExistence type="inferred from homology"/>
<evidence type="ECO:0000256" key="7">
    <source>
        <dbReference type="ARBA" id="ARBA00023136"/>
    </source>
</evidence>
<dbReference type="OrthoDB" id="9792889at2"/>
<evidence type="ECO:0000256" key="2">
    <source>
        <dbReference type="ARBA" id="ARBA00007935"/>
    </source>
</evidence>
<gene>
    <name evidence="8" type="ORF">CACET_c31150</name>
</gene>
<evidence type="ECO:0000313" key="8">
    <source>
        <dbReference type="EMBL" id="AKL96559.1"/>
    </source>
</evidence>
<dbReference type="CDD" id="cd06550">
    <property type="entry name" value="TM_ABC_iron-siderophores_like"/>
    <property type="match status" value="1"/>
</dbReference>
<keyword evidence="7" id="KW-0472">Membrane</keyword>
<dbReference type="GO" id="GO:0005886">
    <property type="term" value="C:plasma membrane"/>
    <property type="evidence" value="ECO:0007669"/>
    <property type="project" value="UniProtKB-SubCell"/>
</dbReference>